<dbReference type="InterPro" id="IPR015928">
    <property type="entry name" value="Aconitase/3IPM_dehydase_swvl"/>
</dbReference>
<dbReference type="SUPFAM" id="SSF52016">
    <property type="entry name" value="LeuD/IlvD-like"/>
    <property type="match status" value="1"/>
</dbReference>
<dbReference type="AlphaFoldDB" id="A0A0R1K935"/>
<evidence type="ECO:0000256" key="1">
    <source>
        <dbReference type="ARBA" id="ARBA00009869"/>
    </source>
</evidence>
<accession>A0A0R1K935</accession>
<evidence type="ECO:0000313" key="5">
    <source>
        <dbReference type="Proteomes" id="UP000051248"/>
    </source>
</evidence>
<dbReference type="EMBL" id="AZDZ01000008">
    <property type="protein sequence ID" value="KRK80157.1"/>
    <property type="molecule type" value="Genomic_DNA"/>
</dbReference>
<name>A0A0R1K935_9LACO</name>
<keyword evidence="2" id="KW-0456">Lyase</keyword>
<feature type="domain" description="Aconitase A/isopropylmalate dehydratase small subunit swivel" evidence="3">
    <location>
        <begin position="58"/>
        <end position="107"/>
    </location>
</feature>
<reference evidence="4 5" key="1">
    <citation type="journal article" date="2015" name="Genome Announc.">
        <title>Expanding the biotechnology potential of lactobacilli through comparative genomics of 213 strains and associated genera.</title>
        <authorList>
            <person name="Sun Z."/>
            <person name="Harris H.M."/>
            <person name="McCann A."/>
            <person name="Guo C."/>
            <person name="Argimon S."/>
            <person name="Zhang W."/>
            <person name="Yang X."/>
            <person name="Jeffery I.B."/>
            <person name="Cooney J.C."/>
            <person name="Kagawa T.F."/>
            <person name="Liu W."/>
            <person name="Song Y."/>
            <person name="Salvetti E."/>
            <person name="Wrobel A."/>
            <person name="Rasinkangas P."/>
            <person name="Parkhill J."/>
            <person name="Rea M.C."/>
            <person name="O'Sullivan O."/>
            <person name="Ritari J."/>
            <person name="Douillard F.P."/>
            <person name="Paul Ross R."/>
            <person name="Yang R."/>
            <person name="Briner A.E."/>
            <person name="Felis G.E."/>
            <person name="de Vos W.M."/>
            <person name="Barrangou R."/>
            <person name="Klaenhammer T.R."/>
            <person name="Caufield P.W."/>
            <person name="Cui Y."/>
            <person name="Zhang H."/>
            <person name="O'Toole P.W."/>
        </authorList>
    </citation>
    <scope>NUCLEOTIDE SEQUENCE [LARGE SCALE GENOMIC DNA]</scope>
    <source>
        <strain evidence="4 5">DSM 19682</strain>
    </source>
</reference>
<dbReference type="PATRIC" id="fig|1423775.4.peg.38"/>
<dbReference type="GO" id="GO:0016836">
    <property type="term" value="F:hydro-lyase activity"/>
    <property type="evidence" value="ECO:0007669"/>
    <property type="project" value="InterPro"/>
</dbReference>
<dbReference type="NCBIfam" id="TIGR02087">
    <property type="entry name" value="LEUD_arch"/>
    <property type="match status" value="1"/>
</dbReference>
<dbReference type="STRING" id="1423775.FD03_GL000038"/>
<dbReference type="PANTHER" id="PTHR43345:SF2">
    <property type="entry name" value="3-ISOPROPYLMALATE DEHYDRATASE SMALL SUBUNIT 1"/>
    <property type="match status" value="1"/>
</dbReference>
<dbReference type="Gene3D" id="3.20.19.10">
    <property type="entry name" value="Aconitase, domain 4"/>
    <property type="match status" value="1"/>
</dbReference>
<dbReference type="eggNOG" id="COG0066">
    <property type="taxonomic scope" value="Bacteria"/>
</dbReference>
<evidence type="ECO:0000259" key="3">
    <source>
        <dbReference type="Pfam" id="PF00694"/>
    </source>
</evidence>
<organism evidence="4 5">
    <name type="scientific">Companilactobacillus nodensis DSM 19682 = JCM 14932 = NBRC 107160</name>
    <dbReference type="NCBI Taxonomy" id="1423775"/>
    <lineage>
        <taxon>Bacteria</taxon>
        <taxon>Bacillati</taxon>
        <taxon>Bacillota</taxon>
        <taxon>Bacilli</taxon>
        <taxon>Lactobacillales</taxon>
        <taxon>Lactobacillaceae</taxon>
        <taxon>Companilactobacillus</taxon>
    </lineage>
</organism>
<proteinExistence type="inferred from homology"/>
<protein>
    <recommendedName>
        <fullName evidence="3">Aconitase A/isopropylmalate dehydratase small subunit swivel domain-containing protein</fullName>
    </recommendedName>
</protein>
<dbReference type="Proteomes" id="UP000051248">
    <property type="component" value="Unassembled WGS sequence"/>
</dbReference>
<dbReference type="PANTHER" id="PTHR43345">
    <property type="entry name" value="3-ISOPROPYLMALATE DEHYDRATASE SMALL SUBUNIT 2-RELATED-RELATED"/>
    <property type="match status" value="1"/>
</dbReference>
<dbReference type="InterPro" id="IPR050075">
    <property type="entry name" value="LeuD"/>
</dbReference>
<keyword evidence="5" id="KW-1185">Reference proteome</keyword>
<dbReference type="InterPro" id="IPR011827">
    <property type="entry name" value="LeuD_type2/HacB/DmdB"/>
</dbReference>
<dbReference type="InterPro" id="IPR000573">
    <property type="entry name" value="AconitaseA/IPMdHydase_ssu_swvl"/>
</dbReference>
<gene>
    <name evidence="4" type="ORF">FD03_GL000038</name>
</gene>
<dbReference type="CDD" id="cd01577">
    <property type="entry name" value="IPMI_Swivel"/>
    <property type="match status" value="1"/>
</dbReference>
<evidence type="ECO:0000256" key="2">
    <source>
        <dbReference type="ARBA" id="ARBA00023239"/>
    </source>
</evidence>
<dbReference type="Pfam" id="PF00694">
    <property type="entry name" value="Aconitase_C"/>
    <property type="match status" value="1"/>
</dbReference>
<comment type="caution">
    <text evidence="4">The sequence shown here is derived from an EMBL/GenBank/DDBJ whole genome shotgun (WGS) entry which is preliminary data.</text>
</comment>
<comment type="similarity">
    <text evidence="1">Belongs to the LeuD family. LeuD type 2 subfamily.</text>
</comment>
<dbReference type="InterPro" id="IPR033940">
    <property type="entry name" value="IPMI_Swivel"/>
</dbReference>
<evidence type="ECO:0000313" key="4">
    <source>
        <dbReference type="EMBL" id="KRK80157.1"/>
    </source>
</evidence>
<sequence length="172" mass="18539">MILKTQIEGQIIVLGNNIDTDQIYPAPYLALTDPEEIGSHCLEGLDKNISKNFPKGGIVVAGTNFGCGSSREHAAITLIHMGASAVIADSFARIFYRNAVNLSLTPVICKGISQHVKNGETLKIDLEKGIISDKDTGEEFKSEKITGQPLKILAAGGIKKYMINKLAKEKAE</sequence>